<keyword evidence="14" id="KW-0255">Endonuclease</keyword>
<dbReference type="EMBL" id="PHFL01000002">
    <property type="protein sequence ID" value="RFM25423.1"/>
    <property type="molecule type" value="Genomic_DNA"/>
</dbReference>
<dbReference type="InterPro" id="IPR003265">
    <property type="entry name" value="HhH-GPD_domain"/>
</dbReference>
<feature type="binding site" evidence="12">
    <location>
        <position position="188"/>
    </location>
    <ligand>
        <name>[4Fe-4S] cluster</name>
        <dbReference type="ChEBI" id="CHEBI:49883"/>
    </ligand>
</feature>
<keyword evidence="10 12" id="KW-0456">Lyase</keyword>
<dbReference type="InterPro" id="IPR000445">
    <property type="entry name" value="HhH_motif"/>
</dbReference>
<evidence type="ECO:0000256" key="9">
    <source>
        <dbReference type="ARBA" id="ARBA00023204"/>
    </source>
</evidence>
<proteinExistence type="inferred from homology"/>
<evidence type="ECO:0000259" key="13">
    <source>
        <dbReference type="SMART" id="SM00478"/>
    </source>
</evidence>
<dbReference type="NCBIfam" id="TIGR01083">
    <property type="entry name" value="nth"/>
    <property type="match status" value="1"/>
</dbReference>
<dbReference type="EC" id="4.2.99.18" evidence="12"/>
<dbReference type="Pfam" id="PF00730">
    <property type="entry name" value="HhH-GPD"/>
    <property type="match status" value="1"/>
</dbReference>
<keyword evidence="8 12" id="KW-0238">DNA-binding</keyword>
<keyword evidence="9 12" id="KW-0234">DNA repair</keyword>
<evidence type="ECO:0000256" key="8">
    <source>
        <dbReference type="ARBA" id="ARBA00023125"/>
    </source>
</evidence>
<dbReference type="Gene3D" id="1.10.1670.10">
    <property type="entry name" value="Helix-hairpin-Helix base-excision DNA repair enzymes (C-terminal)"/>
    <property type="match status" value="1"/>
</dbReference>
<evidence type="ECO:0000256" key="4">
    <source>
        <dbReference type="ARBA" id="ARBA00022763"/>
    </source>
</evidence>
<evidence type="ECO:0000313" key="14">
    <source>
        <dbReference type="EMBL" id="RFM25423.1"/>
    </source>
</evidence>
<dbReference type="SMART" id="SM00478">
    <property type="entry name" value="ENDO3c"/>
    <property type="match status" value="1"/>
</dbReference>
<dbReference type="SUPFAM" id="SSF48150">
    <property type="entry name" value="DNA-glycosylase"/>
    <property type="match status" value="1"/>
</dbReference>
<dbReference type="CDD" id="cd00056">
    <property type="entry name" value="ENDO3c"/>
    <property type="match status" value="1"/>
</dbReference>
<dbReference type="GO" id="GO:0051539">
    <property type="term" value="F:4 iron, 4 sulfur cluster binding"/>
    <property type="evidence" value="ECO:0007669"/>
    <property type="project" value="UniProtKB-UniRule"/>
</dbReference>
<dbReference type="PROSITE" id="PS01155">
    <property type="entry name" value="ENDONUCLEASE_III_2"/>
    <property type="match status" value="1"/>
</dbReference>
<keyword evidence="6 12" id="KW-0408">Iron</keyword>
<evidence type="ECO:0000256" key="6">
    <source>
        <dbReference type="ARBA" id="ARBA00023004"/>
    </source>
</evidence>
<dbReference type="Pfam" id="PF00633">
    <property type="entry name" value="HHH"/>
    <property type="match status" value="1"/>
</dbReference>
<dbReference type="Gene3D" id="1.10.340.30">
    <property type="entry name" value="Hypothetical protein, domain 2"/>
    <property type="match status" value="1"/>
</dbReference>
<reference evidence="14 15" key="1">
    <citation type="journal article" date="2011" name="ISME J.">
        <title>Community ecology of hot spring cyanobacterial mats: predominant populations and their functional potential.</title>
        <authorList>
            <person name="Klatt C.G."/>
            <person name="Wood J.M."/>
            <person name="Rusch D.B."/>
            <person name="Bateson M.M."/>
            <person name="Hamamura N."/>
            <person name="Heidelberg J.F."/>
            <person name="Grossman A.R."/>
            <person name="Bhaya D."/>
            <person name="Cohan F.M."/>
            <person name="Kuhl M."/>
            <person name="Bryant D.A."/>
            <person name="Ward D.M."/>
        </authorList>
    </citation>
    <scope>NUCLEOTIDE SEQUENCE [LARGE SCALE GENOMIC DNA]</scope>
    <source>
        <strain evidence="14">OS</strain>
    </source>
</reference>
<comment type="function">
    <text evidence="12">DNA repair enzyme that has both DNA N-glycosylase activity and AP-lyase activity. The DNA N-glycosylase activity releases various damaged pyrimidines from DNA by cleaving the N-glycosidic bond, leaving an AP (apurinic/apyrimidinic) site. The AP-lyase activity cleaves the phosphodiester bond 3' to the AP site by a beta-elimination, leaving a 3'-terminal unsaturated sugar and a product with a terminal 5'-phosphate.</text>
</comment>
<dbReference type="HAMAP" id="MF_00942">
    <property type="entry name" value="Nth"/>
    <property type="match status" value="1"/>
</dbReference>
<feature type="binding site" evidence="12">
    <location>
        <position position="195"/>
    </location>
    <ligand>
        <name>[4Fe-4S] cluster</name>
        <dbReference type="ChEBI" id="CHEBI:49883"/>
    </ligand>
</feature>
<dbReference type="PANTHER" id="PTHR10359">
    <property type="entry name" value="A/G-SPECIFIC ADENINE GLYCOSYLASE/ENDONUCLEASE III"/>
    <property type="match status" value="1"/>
</dbReference>
<dbReference type="Proteomes" id="UP000266389">
    <property type="component" value="Unassembled WGS sequence"/>
</dbReference>
<comment type="catalytic activity">
    <reaction evidence="12">
        <text>2'-deoxyribonucleotide-(2'-deoxyribose 5'-phosphate)-2'-deoxyribonucleotide-DNA = a 3'-end 2'-deoxyribonucleotide-(2,3-dehydro-2,3-deoxyribose 5'-phosphate)-DNA + a 5'-end 5'-phospho-2'-deoxyribonucleoside-DNA + H(+)</text>
        <dbReference type="Rhea" id="RHEA:66592"/>
        <dbReference type="Rhea" id="RHEA-COMP:13180"/>
        <dbReference type="Rhea" id="RHEA-COMP:16897"/>
        <dbReference type="Rhea" id="RHEA-COMP:17067"/>
        <dbReference type="ChEBI" id="CHEBI:15378"/>
        <dbReference type="ChEBI" id="CHEBI:136412"/>
        <dbReference type="ChEBI" id="CHEBI:157695"/>
        <dbReference type="ChEBI" id="CHEBI:167181"/>
        <dbReference type="EC" id="4.2.99.18"/>
    </reaction>
</comment>
<keyword evidence="4 12" id="KW-0227">DNA damage</keyword>
<dbReference type="GO" id="GO:0019104">
    <property type="term" value="F:DNA N-glycosylase activity"/>
    <property type="evidence" value="ECO:0007669"/>
    <property type="project" value="UniProtKB-UniRule"/>
</dbReference>
<evidence type="ECO:0000256" key="10">
    <source>
        <dbReference type="ARBA" id="ARBA00023239"/>
    </source>
</evidence>
<evidence type="ECO:0000256" key="2">
    <source>
        <dbReference type="ARBA" id="ARBA00022485"/>
    </source>
</evidence>
<keyword evidence="3 12" id="KW-0479">Metal-binding</keyword>
<accession>A0A395M3Q1</accession>
<dbReference type="InterPro" id="IPR023170">
    <property type="entry name" value="HhH_base_excis_C"/>
</dbReference>
<keyword evidence="7 12" id="KW-0411">Iron-sulfur</keyword>
<dbReference type="GO" id="GO:0046872">
    <property type="term" value="F:metal ion binding"/>
    <property type="evidence" value="ECO:0007669"/>
    <property type="project" value="UniProtKB-KW"/>
</dbReference>
<dbReference type="GO" id="GO:0003677">
    <property type="term" value="F:DNA binding"/>
    <property type="evidence" value="ECO:0007669"/>
    <property type="project" value="UniProtKB-UniRule"/>
</dbReference>
<feature type="binding site" evidence="12">
    <location>
        <position position="204"/>
    </location>
    <ligand>
        <name>[4Fe-4S] cluster</name>
        <dbReference type="ChEBI" id="CHEBI:49883"/>
    </ligand>
</feature>
<dbReference type="PIRSF" id="PIRSF001435">
    <property type="entry name" value="Nth"/>
    <property type="match status" value="1"/>
</dbReference>
<dbReference type="FunFam" id="1.10.340.30:FF:000001">
    <property type="entry name" value="Endonuclease III"/>
    <property type="match status" value="1"/>
</dbReference>
<evidence type="ECO:0000256" key="5">
    <source>
        <dbReference type="ARBA" id="ARBA00022801"/>
    </source>
</evidence>
<dbReference type="AlphaFoldDB" id="A0A395M3Q1"/>
<dbReference type="InterPro" id="IPR011257">
    <property type="entry name" value="DNA_glycosylase"/>
</dbReference>
<comment type="caution">
    <text evidence="14">The sequence shown here is derived from an EMBL/GenBank/DDBJ whole genome shotgun (WGS) entry which is preliminary data.</text>
</comment>
<evidence type="ECO:0000256" key="7">
    <source>
        <dbReference type="ARBA" id="ARBA00023014"/>
    </source>
</evidence>
<dbReference type="InterPro" id="IPR004036">
    <property type="entry name" value="Endonuclease-III-like_CS2"/>
</dbReference>
<evidence type="ECO:0000256" key="11">
    <source>
        <dbReference type="ARBA" id="ARBA00023295"/>
    </source>
</evidence>
<dbReference type="InterPro" id="IPR003651">
    <property type="entry name" value="Endonuclease3_FeS-loop_motif"/>
</dbReference>
<evidence type="ECO:0000256" key="3">
    <source>
        <dbReference type="ARBA" id="ARBA00022723"/>
    </source>
</evidence>
<dbReference type="FunFam" id="1.10.1670.10:FF:000001">
    <property type="entry name" value="Endonuclease III"/>
    <property type="match status" value="1"/>
</dbReference>
<feature type="domain" description="HhH-GPD" evidence="13">
    <location>
        <begin position="39"/>
        <end position="186"/>
    </location>
</feature>
<comment type="cofactor">
    <cofactor evidence="12">
        <name>[4Fe-4S] cluster</name>
        <dbReference type="ChEBI" id="CHEBI:49883"/>
    </cofactor>
    <text evidence="12">Binds 1 [4Fe-4S] cluster.</text>
</comment>
<comment type="similarity">
    <text evidence="1 12">Belongs to the Nth/MutY family.</text>
</comment>
<gene>
    <name evidence="12 14" type="primary">nth</name>
    <name evidence="14" type="ORF">D0433_00590</name>
</gene>
<keyword evidence="14" id="KW-0540">Nuclease</keyword>
<dbReference type="GO" id="GO:0140078">
    <property type="term" value="F:class I DNA-(apurinic or apyrimidinic site) endonuclease activity"/>
    <property type="evidence" value="ECO:0007669"/>
    <property type="project" value="UniProtKB-EC"/>
</dbReference>
<dbReference type="InterPro" id="IPR005759">
    <property type="entry name" value="Nth"/>
</dbReference>
<evidence type="ECO:0000256" key="12">
    <source>
        <dbReference type="HAMAP-Rule" id="MF_00942"/>
    </source>
</evidence>
<dbReference type="PANTHER" id="PTHR10359:SF18">
    <property type="entry name" value="ENDONUCLEASE III"/>
    <property type="match status" value="1"/>
</dbReference>
<keyword evidence="11 12" id="KW-0326">Glycosidase</keyword>
<dbReference type="GO" id="GO:0006285">
    <property type="term" value="P:base-excision repair, AP site formation"/>
    <property type="evidence" value="ECO:0007669"/>
    <property type="project" value="TreeGrafter"/>
</dbReference>
<evidence type="ECO:0000256" key="1">
    <source>
        <dbReference type="ARBA" id="ARBA00008343"/>
    </source>
</evidence>
<sequence>MTRREKIQKVIAILSKKFPSPRSELVYQTPFQLLIATILAAQCTDKRVNLVTQPLFAKYPDAKAMSQLSLDELREHIKSINFFNNKAKNIHALVRILLEKFNGEVPDTLEALTALPGVGRKTAHVVLSNGFGKPVLAVDTHVFRVANRLGLAKAKDVLQTEKQLMRHLAPEEVNNFHHYLVLHGRYTCKAISPQCHICELTALCTHYRQLKSSARQRLASTNKSTQAKL</sequence>
<evidence type="ECO:0000313" key="15">
    <source>
        <dbReference type="Proteomes" id="UP000266389"/>
    </source>
</evidence>
<protein>
    <recommendedName>
        <fullName evidence="12">Endonuclease III</fullName>
        <ecNumber evidence="12">4.2.99.18</ecNumber>
    </recommendedName>
    <alternativeName>
        <fullName evidence="12">DNA-(apurinic or apyrimidinic site) lyase</fullName>
    </alternativeName>
</protein>
<keyword evidence="2 12" id="KW-0004">4Fe-4S</keyword>
<keyword evidence="5 12" id="KW-0378">Hydrolase</keyword>
<organism evidence="14 15">
    <name type="scientific">Candidatus Thermochlorobacter aerophilus</name>
    <dbReference type="NCBI Taxonomy" id="1868324"/>
    <lineage>
        <taxon>Bacteria</taxon>
        <taxon>Pseudomonadati</taxon>
        <taxon>Chlorobiota</taxon>
        <taxon>Chlorobiia</taxon>
        <taxon>Chlorobiales</taxon>
        <taxon>Candidatus Thermochlorobacteriaceae</taxon>
        <taxon>Candidatus Thermochlorobacter</taxon>
    </lineage>
</organism>
<name>A0A395M3Q1_9BACT</name>
<dbReference type="SMART" id="SM00525">
    <property type="entry name" value="FES"/>
    <property type="match status" value="1"/>
</dbReference>
<feature type="binding site" evidence="12">
    <location>
        <position position="198"/>
    </location>
    <ligand>
        <name>[4Fe-4S] cluster</name>
        <dbReference type="ChEBI" id="CHEBI:49883"/>
    </ligand>
</feature>